<gene>
    <name evidence="2" type="ORF">PIN31115_01060</name>
</gene>
<dbReference type="InterPro" id="IPR006119">
    <property type="entry name" value="Resolv_N"/>
</dbReference>
<evidence type="ECO:0000259" key="1">
    <source>
        <dbReference type="PROSITE" id="PS51736"/>
    </source>
</evidence>
<dbReference type="InterPro" id="IPR011109">
    <property type="entry name" value="DNA_bind_recombinase_dom"/>
</dbReference>
<dbReference type="CDD" id="cd00338">
    <property type="entry name" value="Ser_Recombinase"/>
    <property type="match status" value="1"/>
</dbReference>
<dbReference type="EMBL" id="CABPSI010000001">
    <property type="protein sequence ID" value="VVD79944.1"/>
    <property type="molecule type" value="Genomic_DNA"/>
</dbReference>
<dbReference type="InterPro" id="IPR038109">
    <property type="entry name" value="DNA_bind_recomb_sf"/>
</dbReference>
<evidence type="ECO:0000313" key="2">
    <source>
        <dbReference type="EMBL" id="VVD79944.1"/>
    </source>
</evidence>
<dbReference type="Gene3D" id="3.90.1750.20">
    <property type="entry name" value="Putative Large Serine Recombinase, Chain B, Domain 2"/>
    <property type="match status" value="1"/>
</dbReference>
<dbReference type="SMART" id="SM00857">
    <property type="entry name" value="Resolvase"/>
    <property type="match status" value="1"/>
</dbReference>
<protein>
    <submittedName>
        <fullName evidence="2">Serine recombinase</fullName>
    </submittedName>
</protein>
<dbReference type="Pfam" id="PF00239">
    <property type="entry name" value="Resolvase"/>
    <property type="match status" value="1"/>
</dbReference>
<dbReference type="GO" id="GO:0003677">
    <property type="term" value="F:DNA binding"/>
    <property type="evidence" value="ECO:0007669"/>
    <property type="project" value="InterPro"/>
</dbReference>
<proteinExistence type="predicted"/>
<organism evidence="2 3">
    <name type="scientific">Pandoraea iniqua</name>
    <dbReference type="NCBI Taxonomy" id="2508288"/>
    <lineage>
        <taxon>Bacteria</taxon>
        <taxon>Pseudomonadati</taxon>
        <taxon>Pseudomonadota</taxon>
        <taxon>Betaproteobacteria</taxon>
        <taxon>Burkholderiales</taxon>
        <taxon>Burkholderiaceae</taxon>
        <taxon>Pandoraea</taxon>
    </lineage>
</organism>
<reference evidence="2 3" key="1">
    <citation type="submission" date="2019-08" db="EMBL/GenBank/DDBJ databases">
        <authorList>
            <person name="Peeters C."/>
        </authorList>
    </citation>
    <scope>NUCLEOTIDE SEQUENCE [LARGE SCALE GENOMIC DNA]</scope>
    <source>
        <strain evidence="2 3">LMG 31115</strain>
    </source>
</reference>
<dbReference type="FunFam" id="3.40.50.1390:FF:000008">
    <property type="entry name" value="DNA recombinase"/>
    <property type="match status" value="1"/>
</dbReference>
<dbReference type="InterPro" id="IPR036162">
    <property type="entry name" value="Resolvase-like_N_sf"/>
</dbReference>
<keyword evidence="3" id="KW-1185">Reference proteome</keyword>
<accession>A0A5E4T0H6</accession>
<dbReference type="Proteomes" id="UP000333828">
    <property type="component" value="Unassembled WGS sequence"/>
</dbReference>
<dbReference type="PANTHER" id="PTHR30461:SF23">
    <property type="entry name" value="DNA RECOMBINASE-RELATED"/>
    <property type="match status" value="1"/>
</dbReference>
<dbReference type="Gene3D" id="3.40.50.1390">
    <property type="entry name" value="Resolvase, N-terminal catalytic domain"/>
    <property type="match status" value="1"/>
</dbReference>
<feature type="domain" description="Resolvase/invertase-type recombinase catalytic" evidence="1">
    <location>
        <begin position="18"/>
        <end position="168"/>
    </location>
</feature>
<name>A0A5E4T0H6_9BURK</name>
<dbReference type="PROSITE" id="PS51736">
    <property type="entry name" value="RECOMBINASES_3"/>
    <property type="match status" value="1"/>
</dbReference>
<dbReference type="Pfam" id="PF07508">
    <property type="entry name" value="Recombinase"/>
    <property type="match status" value="1"/>
</dbReference>
<dbReference type="AlphaFoldDB" id="A0A5E4T0H6"/>
<sequence length="521" mass="60351">MPLDQEREQDAERSEQRYAAEYVRMSTEHQQYSTTNQREKIADYAKRHGFEIVRTYADEGKSGLRIDGRQALQKLIRDVQFGGANFKAILVYDVSRWGRFQDSDESAYYEYICRRAGIQVIYCAEQFENDGSPVSTIVKGVKRAMAGEYSRELSAKVFAGQCRLIELGYRQGGPAGYGLRRVLVDQYGLIKAPLARGEYKSLQSDRVILVPGPESEVRSVQMIYKWFVDESLCESEIAVRLNSMRICTDLDRPWTRATVREVLTNEKYIGNNVYNRVSFKLKAVRVVNPSESWIRKEHAFQAIVPAELFYTVQGIMRARARRYSEDELIERLRSLYLRKGFLSGVIIDETDGMPSASVYMHRFGSLIRAYQAVGFTPDRDYRYIEANRFLRMLHPKIVTSTEERIAELGGYVERDPATEMLTVNGEFTCSIVLARCQSHLSGRHFWKIRFDTSLLPDVTVAIRLTPPNTATLDYYLLPRLDFYLPRINLREHNSIEFESYRFDSLEYLYGMAQRARIRRCA</sequence>
<dbReference type="GO" id="GO:0000150">
    <property type="term" value="F:DNA strand exchange activity"/>
    <property type="evidence" value="ECO:0007669"/>
    <property type="project" value="InterPro"/>
</dbReference>
<dbReference type="PANTHER" id="PTHR30461">
    <property type="entry name" value="DNA-INVERTASE FROM LAMBDOID PROPHAGE"/>
    <property type="match status" value="1"/>
</dbReference>
<dbReference type="RefSeq" id="WP_254439422.1">
    <property type="nucleotide sequence ID" value="NZ_CABPSI010000001.1"/>
</dbReference>
<evidence type="ECO:0000313" key="3">
    <source>
        <dbReference type="Proteomes" id="UP000333828"/>
    </source>
</evidence>
<dbReference type="InterPro" id="IPR050639">
    <property type="entry name" value="SSR_resolvase"/>
</dbReference>
<dbReference type="SUPFAM" id="SSF53041">
    <property type="entry name" value="Resolvase-like"/>
    <property type="match status" value="1"/>
</dbReference>